<protein>
    <submittedName>
        <fullName evidence="3">Uncharacterized protein</fullName>
    </submittedName>
</protein>
<proteinExistence type="predicted"/>
<dbReference type="Proteomes" id="UP001596250">
    <property type="component" value="Unassembled WGS sequence"/>
</dbReference>
<name>A0ABW1IPF6_9BACL</name>
<organism evidence="3 4">
    <name type="scientific">Marinicrinis lubricantis</name>
    <dbReference type="NCBI Taxonomy" id="2086470"/>
    <lineage>
        <taxon>Bacteria</taxon>
        <taxon>Bacillati</taxon>
        <taxon>Bacillota</taxon>
        <taxon>Bacilli</taxon>
        <taxon>Bacillales</taxon>
        <taxon>Paenibacillaceae</taxon>
    </lineage>
</organism>
<evidence type="ECO:0000256" key="2">
    <source>
        <dbReference type="SAM" id="Phobius"/>
    </source>
</evidence>
<keyword evidence="2" id="KW-0812">Transmembrane</keyword>
<feature type="transmembrane region" description="Helical" evidence="2">
    <location>
        <begin position="6"/>
        <end position="37"/>
    </location>
</feature>
<keyword evidence="1" id="KW-0175">Coiled coil</keyword>
<comment type="caution">
    <text evidence="3">The sequence shown here is derived from an EMBL/GenBank/DDBJ whole genome shotgun (WGS) entry which is preliminary data.</text>
</comment>
<evidence type="ECO:0000313" key="4">
    <source>
        <dbReference type="Proteomes" id="UP001596250"/>
    </source>
</evidence>
<evidence type="ECO:0000313" key="3">
    <source>
        <dbReference type="EMBL" id="MFC5986911.1"/>
    </source>
</evidence>
<evidence type="ECO:0000256" key="1">
    <source>
        <dbReference type="SAM" id="Coils"/>
    </source>
</evidence>
<dbReference type="EMBL" id="JBHSQV010000142">
    <property type="protein sequence ID" value="MFC5986911.1"/>
    <property type="molecule type" value="Genomic_DNA"/>
</dbReference>
<keyword evidence="4" id="KW-1185">Reference proteome</keyword>
<accession>A0ABW1IPF6</accession>
<sequence length="117" mass="13474">MVIVGIIMAVILSIFSYVIIGPLGGVIILSILFGIVFDIYHRTKEIHSDVKRIKQHLGIANDEEIELLQIEEEIIDELDNIDSEELERVNEEIEKELNDLLDEEEHFSKDSSKRKDN</sequence>
<keyword evidence="2" id="KW-1133">Transmembrane helix</keyword>
<reference evidence="4" key="1">
    <citation type="journal article" date="2019" name="Int. J. Syst. Evol. Microbiol.">
        <title>The Global Catalogue of Microorganisms (GCM) 10K type strain sequencing project: providing services to taxonomists for standard genome sequencing and annotation.</title>
        <authorList>
            <consortium name="The Broad Institute Genomics Platform"/>
            <consortium name="The Broad Institute Genome Sequencing Center for Infectious Disease"/>
            <person name="Wu L."/>
            <person name="Ma J."/>
        </authorList>
    </citation>
    <scope>NUCLEOTIDE SEQUENCE [LARGE SCALE GENOMIC DNA]</scope>
    <source>
        <strain evidence="4">CCM 8749</strain>
    </source>
</reference>
<feature type="coiled-coil region" evidence="1">
    <location>
        <begin position="60"/>
        <end position="110"/>
    </location>
</feature>
<gene>
    <name evidence="3" type="ORF">ACFPXP_10840</name>
</gene>
<dbReference type="RefSeq" id="WP_379894220.1">
    <property type="nucleotide sequence ID" value="NZ_CBCSCT010000063.1"/>
</dbReference>
<keyword evidence="2" id="KW-0472">Membrane</keyword>